<dbReference type="RefSeq" id="WP_139584553.1">
    <property type="nucleotide sequence ID" value="NZ_VDFY01000142.1"/>
</dbReference>
<keyword evidence="4" id="KW-1185">Reference proteome</keyword>
<dbReference type="Proteomes" id="UP000306145">
    <property type="component" value="Unassembled WGS sequence"/>
</dbReference>
<name>A0A5C4QRZ3_9ACTN</name>
<feature type="chain" id="PRO_5039179970" description="Lipoprotein" evidence="2">
    <location>
        <begin position="24"/>
        <end position="213"/>
    </location>
</feature>
<sequence>MKLPSRVALALVGLLILAACDTAPEPAGPPTGGTAPTTSPAPSSASASPVAFDEALHDELIAMLERDQADREGTPQTESDQARTARLKDIIRAHGWPTFALVGEDGGNAAWAIAQHSDLDPAFQQEALGLLRAAVAAGQASPGNLAYLHDRVATGRGEPQEYGTQIRCGPAGPAPATPIRDEADVERRRAEAGLPTLASYLAEMTTICAQDTN</sequence>
<evidence type="ECO:0000256" key="1">
    <source>
        <dbReference type="SAM" id="MobiDB-lite"/>
    </source>
</evidence>
<dbReference type="Pfam" id="PF20329">
    <property type="entry name" value="DUF6624"/>
    <property type="match status" value="1"/>
</dbReference>
<protein>
    <recommendedName>
        <fullName evidence="5">Lipoprotein</fullName>
    </recommendedName>
</protein>
<accession>A0A5C4QRZ3</accession>
<evidence type="ECO:0000313" key="4">
    <source>
        <dbReference type="Proteomes" id="UP000306145"/>
    </source>
</evidence>
<evidence type="ECO:0008006" key="5">
    <source>
        <dbReference type="Google" id="ProtNLM"/>
    </source>
</evidence>
<dbReference type="OrthoDB" id="22038at2"/>
<dbReference type="InterPro" id="IPR046732">
    <property type="entry name" value="DUF6624"/>
</dbReference>
<proteinExistence type="predicted"/>
<dbReference type="PROSITE" id="PS51257">
    <property type="entry name" value="PROKAR_LIPOPROTEIN"/>
    <property type="match status" value="1"/>
</dbReference>
<gene>
    <name evidence="3" type="ORF">FHG89_12500</name>
</gene>
<organism evidence="3 4">
    <name type="scientific">Micromonospora orduensis</name>
    <dbReference type="NCBI Taxonomy" id="1420891"/>
    <lineage>
        <taxon>Bacteria</taxon>
        <taxon>Bacillati</taxon>
        <taxon>Actinomycetota</taxon>
        <taxon>Actinomycetes</taxon>
        <taxon>Micromonosporales</taxon>
        <taxon>Micromonosporaceae</taxon>
        <taxon>Micromonospora</taxon>
    </lineage>
</organism>
<keyword evidence="2" id="KW-0732">Signal</keyword>
<dbReference type="AlphaFoldDB" id="A0A5C4QRZ3"/>
<evidence type="ECO:0000256" key="2">
    <source>
        <dbReference type="SAM" id="SignalP"/>
    </source>
</evidence>
<evidence type="ECO:0000313" key="3">
    <source>
        <dbReference type="EMBL" id="TNH29474.1"/>
    </source>
</evidence>
<reference evidence="3 4" key="1">
    <citation type="submission" date="2019-06" db="EMBL/GenBank/DDBJ databases">
        <title>Micromonospora ordensis sp. nov., isolated from deep marine sediment.</title>
        <authorList>
            <person name="Veyisoglu A."/>
            <person name="Carro L."/>
            <person name="Klenk H.-P."/>
            <person name="Sahin N."/>
        </authorList>
    </citation>
    <scope>NUCLEOTIDE SEQUENCE [LARGE SCALE GENOMIC DNA]</scope>
    <source>
        <strain evidence="3 4">S2509</strain>
    </source>
</reference>
<feature type="signal peptide" evidence="2">
    <location>
        <begin position="1"/>
        <end position="23"/>
    </location>
</feature>
<feature type="region of interest" description="Disordered" evidence="1">
    <location>
        <begin position="26"/>
        <end position="49"/>
    </location>
</feature>
<comment type="caution">
    <text evidence="3">The sequence shown here is derived from an EMBL/GenBank/DDBJ whole genome shotgun (WGS) entry which is preliminary data.</text>
</comment>
<feature type="compositionally biased region" description="Low complexity" evidence="1">
    <location>
        <begin position="32"/>
        <end position="49"/>
    </location>
</feature>
<dbReference type="EMBL" id="VDFY01000142">
    <property type="protein sequence ID" value="TNH29474.1"/>
    <property type="molecule type" value="Genomic_DNA"/>
</dbReference>